<dbReference type="AlphaFoldDB" id="A0ABC8S0X0"/>
<reference evidence="1 2" key="1">
    <citation type="submission" date="2024-02" db="EMBL/GenBank/DDBJ databases">
        <authorList>
            <person name="Vignale AGUSTIN F."/>
            <person name="Sosa J E."/>
            <person name="Modenutti C."/>
        </authorList>
    </citation>
    <scope>NUCLEOTIDE SEQUENCE [LARGE SCALE GENOMIC DNA]</scope>
</reference>
<evidence type="ECO:0000313" key="1">
    <source>
        <dbReference type="EMBL" id="CAK9150888.1"/>
    </source>
</evidence>
<dbReference type="Proteomes" id="UP001642360">
    <property type="component" value="Unassembled WGS sequence"/>
</dbReference>
<name>A0ABC8S0X0_9AQUA</name>
<proteinExistence type="predicted"/>
<protein>
    <submittedName>
        <fullName evidence="1">Uncharacterized protein</fullName>
    </submittedName>
</protein>
<comment type="caution">
    <text evidence="1">The sequence shown here is derived from an EMBL/GenBank/DDBJ whole genome shotgun (WGS) entry which is preliminary data.</text>
</comment>
<gene>
    <name evidence="1" type="ORF">ILEXP_LOCUS19042</name>
</gene>
<evidence type="ECO:0000313" key="2">
    <source>
        <dbReference type="Proteomes" id="UP001642360"/>
    </source>
</evidence>
<organism evidence="1 2">
    <name type="scientific">Ilex paraguariensis</name>
    <name type="common">yerba mate</name>
    <dbReference type="NCBI Taxonomy" id="185542"/>
    <lineage>
        <taxon>Eukaryota</taxon>
        <taxon>Viridiplantae</taxon>
        <taxon>Streptophyta</taxon>
        <taxon>Embryophyta</taxon>
        <taxon>Tracheophyta</taxon>
        <taxon>Spermatophyta</taxon>
        <taxon>Magnoliopsida</taxon>
        <taxon>eudicotyledons</taxon>
        <taxon>Gunneridae</taxon>
        <taxon>Pentapetalae</taxon>
        <taxon>asterids</taxon>
        <taxon>campanulids</taxon>
        <taxon>Aquifoliales</taxon>
        <taxon>Aquifoliaceae</taxon>
        <taxon>Ilex</taxon>
    </lineage>
</organism>
<sequence length="105" mass="11917">MWLDNKGKAKSEDCSNFAVKDICRGSENDSHHVKRIEIKEECGGNARKYIQNKLVNKGVIRQERHPSDGRPLKYERKPTRAGLAEEEFALAPLPVDHGDPNYADE</sequence>
<dbReference type="EMBL" id="CAUOFW020002068">
    <property type="protein sequence ID" value="CAK9150888.1"/>
    <property type="molecule type" value="Genomic_DNA"/>
</dbReference>
<accession>A0ABC8S0X0</accession>
<keyword evidence="2" id="KW-1185">Reference proteome</keyword>